<evidence type="ECO:0000313" key="2">
    <source>
        <dbReference type="Proteomes" id="UP001143910"/>
    </source>
</evidence>
<evidence type="ECO:0000313" key="1">
    <source>
        <dbReference type="EMBL" id="KAJ2969035.1"/>
    </source>
</evidence>
<sequence length="137" mass="14551">MSSTVLQSLVKVRSVAEPARRLSTETAAPLTAPSATYQQTHSAPQTPPADEIELASFPIRGSGASIKDVSPTPRVLNDDLEMSRPSSPDAPADAVALVPTVWEPYMNRWRLLLTCASALAEGMSDSAAGALIPYMEK</sequence>
<comment type="caution">
    <text evidence="1">The sequence shown here is derived from an EMBL/GenBank/DDBJ whole genome shotgun (WGS) entry which is preliminary data.</text>
</comment>
<protein>
    <submittedName>
        <fullName evidence="1">Uncharacterized protein</fullName>
    </submittedName>
</protein>
<reference evidence="1" key="1">
    <citation type="submission" date="2022-08" db="EMBL/GenBank/DDBJ databases">
        <title>Genome Sequence of Lecanicillium fungicola.</title>
        <authorList>
            <person name="Buettner E."/>
        </authorList>
    </citation>
    <scope>NUCLEOTIDE SEQUENCE</scope>
    <source>
        <strain evidence="1">Babe33</strain>
    </source>
</reference>
<organism evidence="1 2">
    <name type="scientific">Zarea fungicola</name>
    <dbReference type="NCBI Taxonomy" id="93591"/>
    <lineage>
        <taxon>Eukaryota</taxon>
        <taxon>Fungi</taxon>
        <taxon>Dikarya</taxon>
        <taxon>Ascomycota</taxon>
        <taxon>Pezizomycotina</taxon>
        <taxon>Sordariomycetes</taxon>
        <taxon>Hypocreomycetidae</taxon>
        <taxon>Hypocreales</taxon>
        <taxon>Cordycipitaceae</taxon>
        <taxon>Zarea</taxon>
    </lineage>
</organism>
<dbReference type="Proteomes" id="UP001143910">
    <property type="component" value="Unassembled WGS sequence"/>
</dbReference>
<dbReference type="EMBL" id="JANJQO010001841">
    <property type="protein sequence ID" value="KAJ2969035.1"/>
    <property type="molecule type" value="Genomic_DNA"/>
</dbReference>
<gene>
    <name evidence="1" type="ORF">NQ176_g8876</name>
</gene>
<keyword evidence="2" id="KW-1185">Reference proteome</keyword>
<accession>A0ACC1MPT8</accession>
<proteinExistence type="predicted"/>
<name>A0ACC1MPT8_9HYPO</name>